<dbReference type="InterPro" id="IPR043502">
    <property type="entry name" value="DNA/RNA_pol_sf"/>
</dbReference>
<dbReference type="SUPFAM" id="SSF56672">
    <property type="entry name" value="DNA/RNA polymerases"/>
    <property type="match status" value="1"/>
</dbReference>
<dbReference type="AlphaFoldDB" id="A0A8J6HFK8"/>
<dbReference type="PANTHER" id="PTHR47027:SF29">
    <property type="entry name" value="C2H2-TYPE DOMAIN-CONTAINING PROTEIN"/>
    <property type="match status" value="1"/>
</dbReference>
<dbReference type="GO" id="GO:0071897">
    <property type="term" value="P:DNA biosynthetic process"/>
    <property type="evidence" value="ECO:0007669"/>
    <property type="project" value="UniProtKB-ARBA"/>
</dbReference>
<sequence>MRNLEYSKSVPKCGYGKMTMTKSHFNMVNHAKHHRLPLESFRQHTEQQTYQKFACLPYVQGVTDRIRKILEKRNIGTRFTTEKKISQILPTPKDKLPLFQSEGIYKVECLCGKCYIGQTGRSIQCRLKEHSRAIKQYDKEKSALAEHKFEDGDHTFDIEKTVVLAKTSKYHQRLIREAIEIRKNPNNFNRDQGVELSSTWNSVIRPYEMFRKAQAGGVVVGREKVWSLAFADDMVIVAKSEREMKEMMKNLGKYVRKKKLEVNVEKTKMMVFNNRKRKKRVSEFKYLGYTFNERATDKAQVREVVRKGNKSSGDGRNRRRWRKCNRNKLRVKAGKRAAKFEDRMGRMEECRILTECYKEKKKNADEKEREKYCRRNGKYERCMTEDVPVYLGRDSAKERKMMARFRCWNEERENRYWSEGEERRCRMCREESETVDMWSGWDEMRKREGKERREILSEDGREI</sequence>
<evidence type="ECO:0000313" key="3">
    <source>
        <dbReference type="Proteomes" id="UP000719412"/>
    </source>
</evidence>
<evidence type="ECO:0000259" key="1">
    <source>
        <dbReference type="Pfam" id="PF00078"/>
    </source>
</evidence>
<protein>
    <recommendedName>
        <fullName evidence="1">Reverse transcriptase domain-containing protein</fullName>
    </recommendedName>
</protein>
<comment type="caution">
    <text evidence="2">The sequence shown here is derived from an EMBL/GenBank/DDBJ whole genome shotgun (WGS) entry which is preliminary data.</text>
</comment>
<dbReference type="EMBL" id="JABDTM020024966">
    <property type="protein sequence ID" value="KAH0813754.1"/>
    <property type="molecule type" value="Genomic_DNA"/>
</dbReference>
<dbReference type="Gene3D" id="3.30.70.270">
    <property type="match status" value="1"/>
</dbReference>
<dbReference type="Pfam" id="PF00078">
    <property type="entry name" value="RVT_1"/>
    <property type="match status" value="1"/>
</dbReference>
<dbReference type="InterPro" id="IPR000477">
    <property type="entry name" value="RT_dom"/>
</dbReference>
<dbReference type="CDD" id="cd10442">
    <property type="entry name" value="GIY-YIG_PLEs"/>
    <property type="match status" value="1"/>
</dbReference>
<evidence type="ECO:0000313" key="2">
    <source>
        <dbReference type="EMBL" id="KAH0813754.1"/>
    </source>
</evidence>
<dbReference type="Proteomes" id="UP000719412">
    <property type="component" value="Unassembled WGS sequence"/>
</dbReference>
<reference evidence="2" key="2">
    <citation type="submission" date="2021-08" db="EMBL/GenBank/DDBJ databases">
        <authorList>
            <person name="Eriksson T."/>
        </authorList>
    </citation>
    <scope>NUCLEOTIDE SEQUENCE</scope>
    <source>
        <strain evidence="2">Stoneville</strain>
        <tissue evidence="2">Whole head</tissue>
    </source>
</reference>
<feature type="domain" description="Reverse transcriptase" evidence="1">
    <location>
        <begin position="217"/>
        <end position="291"/>
    </location>
</feature>
<keyword evidence="3" id="KW-1185">Reference proteome</keyword>
<proteinExistence type="predicted"/>
<dbReference type="InterPro" id="IPR043128">
    <property type="entry name" value="Rev_trsase/Diguanyl_cyclase"/>
</dbReference>
<organism evidence="2 3">
    <name type="scientific">Tenebrio molitor</name>
    <name type="common">Yellow mealworm beetle</name>
    <dbReference type="NCBI Taxonomy" id="7067"/>
    <lineage>
        <taxon>Eukaryota</taxon>
        <taxon>Metazoa</taxon>
        <taxon>Ecdysozoa</taxon>
        <taxon>Arthropoda</taxon>
        <taxon>Hexapoda</taxon>
        <taxon>Insecta</taxon>
        <taxon>Pterygota</taxon>
        <taxon>Neoptera</taxon>
        <taxon>Endopterygota</taxon>
        <taxon>Coleoptera</taxon>
        <taxon>Polyphaga</taxon>
        <taxon>Cucujiformia</taxon>
        <taxon>Tenebrionidae</taxon>
        <taxon>Tenebrio</taxon>
    </lineage>
</organism>
<gene>
    <name evidence="2" type="ORF">GEV33_009037</name>
</gene>
<dbReference type="PANTHER" id="PTHR47027">
    <property type="entry name" value="REVERSE TRANSCRIPTASE DOMAIN-CONTAINING PROTEIN"/>
    <property type="match status" value="1"/>
</dbReference>
<dbReference type="Gene3D" id="3.40.1440.10">
    <property type="entry name" value="GIY-YIG endonuclease"/>
    <property type="match status" value="1"/>
</dbReference>
<name>A0A8J6HFK8_TENMO</name>
<accession>A0A8J6HFK8</accession>
<reference evidence="2" key="1">
    <citation type="journal article" date="2020" name="J Insects Food Feed">
        <title>The yellow mealworm (Tenebrio molitor) genome: a resource for the emerging insects as food and feed industry.</title>
        <authorList>
            <person name="Eriksson T."/>
            <person name="Andere A."/>
            <person name="Kelstrup H."/>
            <person name="Emery V."/>
            <person name="Picard C."/>
        </authorList>
    </citation>
    <scope>NUCLEOTIDE SEQUENCE</scope>
    <source>
        <strain evidence="2">Stoneville</strain>
        <tissue evidence="2">Whole head</tissue>
    </source>
</reference>
<dbReference type="InterPro" id="IPR035901">
    <property type="entry name" value="GIY-YIG_endonuc_sf"/>
</dbReference>